<protein>
    <submittedName>
        <fullName evidence="3">Uncharacterized protein</fullName>
    </submittedName>
</protein>
<feature type="compositionally biased region" description="Basic and acidic residues" evidence="1">
    <location>
        <begin position="201"/>
        <end position="214"/>
    </location>
</feature>
<keyword evidence="2" id="KW-0472">Membrane</keyword>
<evidence type="ECO:0000256" key="1">
    <source>
        <dbReference type="SAM" id="MobiDB-lite"/>
    </source>
</evidence>
<accession>A0ABP8EN64</accession>
<feature type="region of interest" description="Disordered" evidence="1">
    <location>
        <begin position="201"/>
        <end position="221"/>
    </location>
</feature>
<evidence type="ECO:0000313" key="4">
    <source>
        <dbReference type="Proteomes" id="UP001501586"/>
    </source>
</evidence>
<proteinExistence type="predicted"/>
<dbReference type="RefSeq" id="WP_236863178.1">
    <property type="nucleotide sequence ID" value="NZ_BAABAZ010000012.1"/>
</dbReference>
<comment type="caution">
    <text evidence="3">The sequence shown here is derived from an EMBL/GenBank/DDBJ whole genome shotgun (WGS) entry which is preliminary data.</text>
</comment>
<evidence type="ECO:0000313" key="3">
    <source>
        <dbReference type="EMBL" id="GAA4285341.1"/>
    </source>
</evidence>
<feature type="transmembrane region" description="Helical" evidence="2">
    <location>
        <begin position="60"/>
        <end position="81"/>
    </location>
</feature>
<keyword evidence="2" id="KW-0812">Transmembrane</keyword>
<dbReference type="EMBL" id="BAABAZ010000012">
    <property type="protein sequence ID" value="GAA4285341.1"/>
    <property type="molecule type" value="Genomic_DNA"/>
</dbReference>
<sequence length="221" mass="24074">MIEDERYDEQRRQLVRQEVATVMGLRTSAFFAYLLIALAMLSVAVGAAIAAFRSTPADSVMLFIATTMTMVGVVAAVGAVLSTRGLHRDPLDALQLTRPKKTRAPRNMPAGVSVLVVAILVGILLAFLLLSESIAMASGVLVGFVFLGLIGPASAACFQWSERDLDSQLAEDPALRERVDSTVPIWVHDALTDRALERRRNEARKERFAKRIDPPADTSEP</sequence>
<keyword evidence="2" id="KW-1133">Transmembrane helix</keyword>
<reference evidence="4" key="1">
    <citation type="journal article" date="2019" name="Int. J. Syst. Evol. Microbiol.">
        <title>The Global Catalogue of Microorganisms (GCM) 10K type strain sequencing project: providing services to taxonomists for standard genome sequencing and annotation.</title>
        <authorList>
            <consortium name="The Broad Institute Genomics Platform"/>
            <consortium name="The Broad Institute Genome Sequencing Center for Infectious Disease"/>
            <person name="Wu L."/>
            <person name="Ma J."/>
        </authorList>
    </citation>
    <scope>NUCLEOTIDE SEQUENCE [LARGE SCALE GENOMIC DNA]</scope>
    <source>
        <strain evidence="4">JCM 17458</strain>
    </source>
</reference>
<dbReference type="Proteomes" id="UP001501586">
    <property type="component" value="Unassembled WGS sequence"/>
</dbReference>
<feature type="transmembrane region" description="Helical" evidence="2">
    <location>
        <begin position="136"/>
        <end position="158"/>
    </location>
</feature>
<gene>
    <name evidence="3" type="ORF">GCM10022261_28720</name>
</gene>
<name>A0ABP8EN64_9MICO</name>
<feature type="transmembrane region" description="Helical" evidence="2">
    <location>
        <begin position="108"/>
        <end position="130"/>
    </location>
</feature>
<feature type="transmembrane region" description="Helical" evidence="2">
    <location>
        <begin position="30"/>
        <end position="54"/>
    </location>
</feature>
<keyword evidence="4" id="KW-1185">Reference proteome</keyword>
<organism evidence="3 4">
    <name type="scientific">Brevibacterium daeguense</name>
    <dbReference type="NCBI Taxonomy" id="909936"/>
    <lineage>
        <taxon>Bacteria</taxon>
        <taxon>Bacillati</taxon>
        <taxon>Actinomycetota</taxon>
        <taxon>Actinomycetes</taxon>
        <taxon>Micrococcales</taxon>
        <taxon>Brevibacteriaceae</taxon>
        <taxon>Brevibacterium</taxon>
    </lineage>
</organism>
<evidence type="ECO:0000256" key="2">
    <source>
        <dbReference type="SAM" id="Phobius"/>
    </source>
</evidence>